<sequence length="317" mass="35452">MDELYAALQSMQSKKAPGLDGLPVDFYTFFWSVIGEDLLSVLNNSLLNKRLPLSCRRAVLTLLPKKGDLQLIKNWRPVSLRCTDYKLLSKVLASRLTKEMDQIIGPDQTYCVPGRLISDNIVLIRDLLEVAKLFDLNIGLVSIDQEKAFDRVEQKYLWETMVAFGFTSGFINKIKRLYCNVQSVLKINGVLSAPFQVQQGIRQGCPLSGMLYSLAFEPLVQKLRSVLQGVILPGSNIPLKLSAYADDLVVIVDNQKDTDMLMDIIDQYCMISAARVNWSKSEALSLGVTGNERREASGSIRELLLKGRDNDMVVQAG</sequence>
<dbReference type="PANTHER" id="PTHR19446">
    <property type="entry name" value="REVERSE TRANSCRIPTASES"/>
    <property type="match status" value="1"/>
</dbReference>
<evidence type="ECO:0000259" key="1">
    <source>
        <dbReference type="PROSITE" id="PS50878"/>
    </source>
</evidence>
<evidence type="ECO:0000313" key="3">
    <source>
        <dbReference type="Proteomes" id="UP000830375"/>
    </source>
</evidence>
<proteinExistence type="predicted"/>
<dbReference type="SUPFAM" id="SSF56672">
    <property type="entry name" value="DNA/RNA polymerases"/>
    <property type="match status" value="1"/>
</dbReference>
<reference evidence="2 3" key="1">
    <citation type="submission" date="2022-01" db="EMBL/GenBank/DDBJ databases">
        <title>A high-quality chromosome-level genome assembly of rohu carp, Labeo rohita.</title>
        <authorList>
            <person name="Arick M.A. II"/>
            <person name="Hsu C.-Y."/>
            <person name="Magbanua Z."/>
            <person name="Pechanova O."/>
            <person name="Grover C."/>
            <person name="Miller E."/>
            <person name="Thrash A."/>
            <person name="Ezzel L."/>
            <person name="Alam S."/>
            <person name="Benzie J."/>
            <person name="Hamilton M."/>
            <person name="Karsi A."/>
            <person name="Lawrence M.L."/>
            <person name="Peterson D.G."/>
        </authorList>
    </citation>
    <scope>NUCLEOTIDE SEQUENCE [LARGE SCALE GENOMIC DNA]</scope>
    <source>
        <strain evidence="3">BAU-BD-2019</strain>
        <tissue evidence="2">Blood</tissue>
    </source>
</reference>
<gene>
    <name evidence="2" type="ORF">H4Q32_026869</name>
</gene>
<keyword evidence="3" id="KW-1185">Reference proteome</keyword>
<dbReference type="PROSITE" id="PS50878">
    <property type="entry name" value="RT_POL"/>
    <property type="match status" value="1"/>
</dbReference>
<dbReference type="InterPro" id="IPR043502">
    <property type="entry name" value="DNA/RNA_pol_sf"/>
</dbReference>
<dbReference type="InterPro" id="IPR000477">
    <property type="entry name" value="RT_dom"/>
</dbReference>
<dbReference type="CDD" id="cd01650">
    <property type="entry name" value="RT_nLTR_like"/>
    <property type="match status" value="1"/>
</dbReference>
<dbReference type="Proteomes" id="UP000830375">
    <property type="component" value="Unassembled WGS sequence"/>
</dbReference>
<feature type="domain" description="Reverse transcriptase" evidence="1">
    <location>
        <begin position="44"/>
        <end position="317"/>
    </location>
</feature>
<organism evidence="2 3">
    <name type="scientific">Labeo rohita</name>
    <name type="common">Indian major carp</name>
    <name type="synonym">Cyprinus rohita</name>
    <dbReference type="NCBI Taxonomy" id="84645"/>
    <lineage>
        <taxon>Eukaryota</taxon>
        <taxon>Metazoa</taxon>
        <taxon>Chordata</taxon>
        <taxon>Craniata</taxon>
        <taxon>Vertebrata</taxon>
        <taxon>Euteleostomi</taxon>
        <taxon>Actinopterygii</taxon>
        <taxon>Neopterygii</taxon>
        <taxon>Teleostei</taxon>
        <taxon>Ostariophysi</taxon>
        <taxon>Cypriniformes</taxon>
        <taxon>Cyprinidae</taxon>
        <taxon>Labeoninae</taxon>
        <taxon>Labeonini</taxon>
        <taxon>Labeo</taxon>
    </lineage>
</organism>
<accession>A0ABQ8L7S6</accession>
<dbReference type="Pfam" id="PF00078">
    <property type="entry name" value="RVT_1"/>
    <property type="match status" value="1"/>
</dbReference>
<evidence type="ECO:0000313" key="2">
    <source>
        <dbReference type="EMBL" id="KAI2646772.1"/>
    </source>
</evidence>
<comment type="caution">
    <text evidence="2">The sequence shown here is derived from an EMBL/GenBank/DDBJ whole genome shotgun (WGS) entry which is preliminary data.</text>
</comment>
<protein>
    <submittedName>
        <fullName evidence="2">149 kDa protein</fullName>
    </submittedName>
</protein>
<dbReference type="EMBL" id="JACTAM010000884">
    <property type="protein sequence ID" value="KAI2646772.1"/>
    <property type="molecule type" value="Genomic_DNA"/>
</dbReference>
<name>A0ABQ8L7S6_LABRO</name>